<dbReference type="InParanoid" id="A0A0C3EGN0"/>
<reference evidence="3" key="2">
    <citation type="submission" date="2015-01" db="EMBL/GenBank/DDBJ databases">
        <title>Evolutionary Origins and Diversification of the Mycorrhizal Mutualists.</title>
        <authorList>
            <consortium name="DOE Joint Genome Institute"/>
            <consortium name="Mycorrhizal Genomics Consortium"/>
            <person name="Kohler A."/>
            <person name="Kuo A."/>
            <person name="Nagy L.G."/>
            <person name="Floudas D."/>
            <person name="Copeland A."/>
            <person name="Barry K.W."/>
            <person name="Cichocki N."/>
            <person name="Veneault-Fourrey C."/>
            <person name="LaButti K."/>
            <person name="Lindquist E.A."/>
            <person name="Lipzen A."/>
            <person name="Lundell T."/>
            <person name="Morin E."/>
            <person name="Murat C."/>
            <person name="Riley R."/>
            <person name="Ohm R."/>
            <person name="Sun H."/>
            <person name="Tunlid A."/>
            <person name="Henrissat B."/>
            <person name="Grigoriev I.V."/>
            <person name="Hibbett D.S."/>
            <person name="Martin F."/>
        </authorList>
    </citation>
    <scope>NUCLEOTIDE SEQUENCE [LARGE SCALE GENOMIC DNA]</scope>
    <source>
        <strain evidence="3">F 1598</strain>
    </source>
</reference>
<feature type="region of interest" description="Disordered" evidence="1">
    <location>
        <begin position="143"/>
        <end position="168"/>
    </location>
</feature>
<reference evidence="2 3" key="1">
    <citation type="submission" date="2014-04" db="EMBL/GenBank/DDBJ databases">
        <authorList>
            <consortium name="DOE Joint Genome Institute"/>
            <person name="Kuo A."/>
            <person name="Tarkka M."/>
            <person name="Buscot F."/>
            <person name="Kohler A."/>
            <person name="Nagy L.G."/>
            <person name="Floudas D."/>
            <person name="Copeland A."/>
            <person name="Barry K.W."/>
            <person name="Cichocki N."/>
            <person name="Veneault-Fourrey C."/>
            <person name="LaButti K."/>
            <person name="Lindquist E.A."/>
            <person name="Lipzen A."/>
            <person name="Lundell T."/>
            <person name="Morin E."/>
            <person name="Murat C."/>
            <person name="Sun H."/>
            <person name="Tunlid A."/>
            <person name="Henrissat B."/>
            <person name="Grigoriev I.V."/>
            <person name="Hibbett D.S."/>
            <person name="Martin F."/>
            <person name="Nordberg H.P."/>
            <person name="Cantor M.N."/>
            <person name="Hua S.X."/>
        </authorList>
    </citation>
    <scope>NUCLEOTIDE SEQUENCE [LARGE SCALE GENOMIC DNA]</scope>
    <source>
        <strain evidence="2 3">F 1598</strain>
    </source>
</reference>
<dbReference type="HOGENOM" id="CLU_1587151_0_0_1"/>
<dbReference type="Proteomes" id="UP000054166">
    <property type="component" value="Unassembled WGS sequence"/>
</dbReference>
<keyword evidence="3" id="KW-1185">Reference proteome</keyword>
<organism evidence="2 3">
    <name type="scientific">Piloderma croceum (strain F 1598)</name>
    <dbReference type="NCBI Taxonomy" id="765440"/>
    <lineage>
        <taxon>Eukaryota</taxon>
        <taxon>Fungi</taxon>
        <taxon>Dikarya</taxon>
        <taxon>Basidiomycota</taxon>
        <taxon>Agaricomycotina</taxon>
        <taxon>Agaricomycetes</taxon>
        <taxon>Agaricomycetidae</taxon>
        <taxon>Atheliales</taxon>
        <taxon>Atheliaceae</taxon>
        <taxon>Piloderma</taxon>
    </lineage>
</organism>
<sequence length="168" mass="18776">MGFLIQQAKDALGATQSGLDVQGPLEVLLGVPVGVGPVREKGEKEIGIIIIVMMYYQDGDRNHHNIAIDLTHLTKLHFPTNLLHLNYQPTQAHYATQLQNQEHINKLLAKLARLGMPSHANAFWRERKERARGIYKERGVPPLIPARGGRGTNGRIIDTFDGSGERDW</sequence>
<accession>A0A0C3EGN0</accession>
<dbReference type="AlphaFoldDB" id="A0A0C3EGN0"/>
<protein>
    <submittedName>
        <fullName evidence="2">Uncharacterized protein</fullName>
    </submittedName>
</protein>
<dbReference type="EMBL" id="KN833203">
    <property type="protein sequence ID" value="KIM71825.1"/>
    <property type="molecule type" value="Genomic_DNA"/>
</dbReference>
<gene>
    <name evidence="2" type="ORF">PILCRDRAFT_16682</name>
</gene>
<proteinExistence type="predicted"/>
<name>A0A0C3EGN0_PILCF</name>
<evidence type="ECO:0000313" key="3">
    <source>
        <dbReference type="Proteomes" id="UP000054166"/>
    </source>
</evidence>
<evidence type="ECO:0000313" key="2">
    <source>
        <dbReference type="EMBL" id="KIM71825.1"/>
    </source>
</evidence>
<evidence type="ECO:0000256" key="1">
    <source>
        <dbReference type="SAM" id="MobiDB-lite"/>
    </source>
</evidence>